<keyword evidence="3" id="KW-1185">Reference proteome</keyword>
<dbReference type="InParanoid" id="G9EKE5"/>
<evidence type="ECO:0000313" key="3">
    <source>
        <dbReference type="Proteomes" id="UP000002770"/>
    </source>
</evidence>
<reference evidence="2 3" key="1">
    <citation type="journal article" date="2011" name="BMC Genomics">
        <title>Insight into cross-talk between intra-amoebal pathogens.</title>
        <authorList>
            <person name="Gimenez G."/>
            <person name="Bertelli C."/>
            <person name="Moliner C."/>
            <person name="Robert C."/>
            <person name="Raoult D."/>
            <person name="Fournier P.E."/>
            <person name="Greub G."/>
        </authorList>
    </citation>
    <scope>NUCLEOTIDE SEQUENCE [LARGE SCALE GENOMIC DNA]</scope>
    <source>
        <strain evidence="2 3">LLAP12</strain>
    </source>
</reference>
<organism evidence="2 3">
    <name type="scientific">Legionella drancourtii LLAP12</name>
    <dbReference type="NCBI Taxonomy" id="658187"/>
    <lineage>
        <taxon>Bacteria</taxon>
        <taxon>Pseudomonadati</taxon>
        <taxon>Pseudomonadota</taxon>
        <taxon>Gammaproteobacteria</taxon>
        <taxon>Legionellales</taxon>
        <taxon>Legionellaceae</taxon>
        <taxon>Legionella</taxon>
    </lineage>
</organism>
<evidence type="ECO:0000256" key="1">
    <source>
        <dbReference type="SAM" id="Phobius"/>
    </source>
</evidence>
<dbReference type="SUPFAM" id="SSF53474">
    <property type="entry name" value="alpha/beta-Hydrolases"/>
    <property type="match status" value="1"/>
</dbReference>
<keyword evidence="1" id="KW-1133">Transmembrane helix</keyword>
<dbReference type="Gene3D" id="3.40.50.1820">
    <property type="entry name" value="alpha/beta hydrolase"/>
    <property type="match status" value="1"/>
</dbReference>
<gene>
    <name evidence="2" type="ORF">LDG_5674</name>
</gene>
<name>G9EKE5_9GAMM</name>
<feature type="transmembrane region" description="Helical" evidence="1">
    <location>
        <begin position="321"/>
        <end position="344"/>
    </location>
</feature>
<dbReference type="EMBL" id="JH413801">
    <property type="protein sequence ID" value="EHL32296.1"/>
    <property type="molecule type" value="Genomic_DNA"/>
</dbReference>
<keyword evidence="1" id="KW-0812">Transmembrane</keyword>
<dbReference type="InterPro" id="IPR000801">
    <property type="entry name" value="Esterase-like"/>
</dbReference>
<dbReference type="HOGENOM" id="CLU_632820_0_0_6"/>
<keyword evidence="1" id="KW-0472">Membrane</keyword>
<accession>G9EKE5</accession>
<dbReference type="AlphaFoldDB" id="G9EKE5"/>
<proteinExistence type="predicted"/>
<protein>
    <submittedName>
        <fullName evidence="2">Uncharacterized protein</fullName>
    </submittedName>
</protein>
<sequence>MVHEMTESNSNKASASISQKVVGWLFREQELSLGFLEWVKLFSATLIVRNRQFSQDFFDALSEKISISFANPDLSDLKKDLILYSALSYIAFADPQEGQFITIAGIDYSIQKIALTSGWISSTYYAYGLTAITDKNAQSFLIFQGTTTPADHGFLAGILADTRPVGSVGTQLYARGQEKLQNWIDSEYKRTNKRVMCTGQSLGGAMSLHAYIHQPDAVDYFIMNPPALTSREKEIYENRNSKRLHDTSTRRLTVVSHLNDPVLGLGSLYMPQGTKVYRHGDIHENRFFAHAKTPDCRKEAPELQSLEHDNTKRVKSYSWKIIKTFLFVAVLILHAIAFPVRIIVKIAEILTIPNHNNKLETLDKHRSSAELYEVAESAQFKPDIRYQRTVAPTASPRFFSPQQDPIITDSIESGAELSKAEGTTELEITGFGF</sequence>
<evidence type="ECO:0000313" key="2">
    <source>
        <dbReference type="EMBL" id="EHL32296.1"/>
    </source>
</evidence>
<dbReference type="STRING" id="658187.LDG_5674"/>
<dbReference type="Proteomes" id="UP000002770">
    <property type="component" value="Unassembled WGS sequence"/>
</dbReference>
<dbReference type="Pfam" id="PF00756">
    <property type="entry name" value="Esterase"/>
    <property type="match status" value="1"/>
</dbReference>
<dbReference type="InterPro" id="IPR029058">
    <property type="entry name" value="AB_hydrolase_fold"/>
</dbReference>